<organism evidence="6 7">
    <name type="scientific">Tenggerimyces flavus</name>
    <dbReference type="NCBI Taxonomy" id="1708749"/>
    <lineage>
        <taxon>Bacteria</taxon>
        <taxon>Bacillati</taxon>
        <taxon>Actinomycetota</taxon>
        <taxon>Actinomycetes</taxon>
        <taxon>Propionibacteriales</taxon>
        <taxon>Nocardioidaceae</taxon>
        <taxon>Tenggerimyces</taxon>
    </lineage>
</organism>
<keyword evidence="3 6" id="KW-0378">Hydrolase</keyword>
<evidence type="ECO:0000313" key="7">
    <source>
        <dbReference type="Proteomes" id="UP001595699"/>
    </source>
</evidence>
<comment type="similarity">
    <text evidence="1">Belongs to the HAD-like hydrolase superfamily. SerB family.</text>
</comment>
<protein>
    <submittedName>
        <fullName evidence="6">HAD family hydrolase</fullName>
    </submittedName>
</protein>
<dbReference type="InterPro" id="IPR023214">
    <property type="entry name" value="HAD_sf"/>
</dbReference>
<evidence type="ECO:0000313" key="6">
    <source>
        <dbReference type="EMBL" id="MFC3761457.1"/>
    </source>
</evidence>
<dbReference type="PANTHER" id="PTHR43344:SF13">
    <property type="entry name" value="PHOSPHATASE RV3661-RELATED"/>
    <property type="match status" value="1"/>
</dbReference>
<keyword evidence="5" id="KW-0812">Transmembrane</keyword>
<sequence length="263" mass="28934">MPRTAAFFDLDKTIVAKSSTLAFSPSLYRGGLINRRDVLRSAYGQLVYRLGGADHQQMLKVREYLSLMVAGWDVQTVREIVADTLQHVVQPLVYAEAVELIDEHHKAGRDVIIVSTAGADVVEPIGELLGADRVIATQLGVEHGKYTGEITFYAYGDDKAHAMRELADEQGYDLEHSYAYSDSITDAPMLEVVGHSFAVNPDRALRRLATVCHWPILSWTQATALRRRTAFGVRWRSLGAAAVAGGAAAAGLVWVASKRRIQR</sequence>
<accession>A0ABV7YA44</accession>
<dbReference type="NCBIfam" id="TIGR01488">
    <property type="entry name" value="HAD-SF-IB"/>
    <property type="match status" value="1"/>
</dbReference>
<dbReference type="CDD" id="cd02612">
    <property type="entry name" value="HAD_PGPPase"/>
    <property type="match status" value="1"/>
</dbReference>
<dbReference type="SUPFAM" id="SSF56784">
    <property type="entry name" value="HAD-like"/>
    <property type="match status" value="1"/>
</dbReference>
<dbReference type="Pfam" id="PF12710">
    <property type="entry name" value="HAD"/>
    <property type="match status" value="1"/>
</dbReference>
<dbReference type="EMBL" id="JBHRZH010000009">
    <property type="protein sequence ID" value="MFC3761457.1"/>
    <property type="molecule type" value="Genomic_DNA"/>
</dbReference>
<keyword evidence="5" id="KW-0472">Membrane</keyword>
<evidence type="ECO:0000256" key="1">
    <source>
        <dbReference type="ARBA" id="ARBA00009184"/>
    </source>
</evidence>
<evidence type="ECO:0000256" key="4">
    <source>
        <dbReference type="ARBA" id="ARBA00022842"/>
    </source>
</evidence>
<keyword evidence="5" id="KW-1133">Transmembrane helix</keyword>
<dbReference type="InterPro" id="IPR036412">
    <property type="entry name" value="HAD-like_sf"/>
</dbReference>
<feature type="transmembrane region" description="Helical" evidence="5">
    <location>
        <begin position="235"/>
        <end position="256"/>
    </location>
</feature>
<dbReference type="GO" id="GO:0016787">
    <property type="term" value="F:hydrolase activity"/>
    <property type="evidence" value="ECO:0007669"/>
    <property type="project" value="UniProtKB-KW"/>
</dbReference>
<keyword evidence="2" id="KW-0479">Metal-binding</keyword>
<dbReference type="Gene3D" id="3.40.50.1000">
    <property type="entry name" value="HAD superfamily/HAD-like"/>
    <property type="match status" value="1"/>
</dbReference>
<keyword evidence="7" id="KW-1185">Reference proteome</keyword>
<proteinExistence type="inferred from homology"/>
<dbReference type="InterPro" id="IPR050582">
    <property type="entry name" value="HAD-like_SerB"/>
</dbReference>
<evidence type="ECO:0000256" key="5">
    <source>
        <dbReference type="SAM" id="Phobius"/>
    </source>
</evidence>
<dbReference type="Proteomes" id="UP001595699">
    <property type="component" value="Unassembled WGS sequence"/>
</dbReference>
<comment type="caution">
    <text evidence="6">The sequence shown here is derived from an EMBL/GenBank/DDBJ whole genome shotgun (WGS) entry which is preliminary data.</text>
</comment>
<dbReference type="InterPro" id="IPR006385">
    <property type="entry name" value="HAD_hydro_SerB1"/>
</dbReference>
<name>A0ABV7YA44_9ACTN</name>
<evidence type="ECO:0000256" key="2">
    <source>
        <dbReference type="ARBA" id="ARBA00022723"/>
    </source>
</evidence>
<dbReference type="PANTHER" id="PTHR43344">
    <property type="entry name" value="PHOSPHOSERINE PHOSPHATASE"/>
    <property type="match status" value="1"/>
</dbReference>
<evidence type="ECO:0000256" key="3">
    <source>
        <dbReference type="ARBA" id="ARBA00022801"/>
    </source>
</evidence>
<dbReference type="RefSeq" id="WP_205122809.1">
    <property type="nucleotide sequence ID" value="NZ_JAFBCM010000001.1"/>
</dbReference>
<dbReference type="Gene3D" id="1.20.1440.100">
    <property type="entry name" value="SG protein - dephosphorylation function"/>
    <property type="match status" value="1"/>
</dbReference>
<gene>
    <name evidence="6" type="ORF">ACFOUW_11460</name>
</gene>
<reference evidence="7" key="1">
    <citation type="journal article" date="2019" name="Int. J. Syst. Evol. Microbiol.">
        <title>The Global Catalogue of Microorganisms (GCM) 10K type strain sequencing project: providing services to taxonomists for standard genome sequencing and annotation.</title>
        <authorList>
            <consortium name="The Broad Institute Genomics Platform"/>
            <consortium name="The Broad Institute Genome Sequencing Center for Infectious Disease"/>
            <person name="Wu L."/>
            <person name="Ma J."/>
        </authorList>
    </citation>
    <scope>NUCLEOTIDE SEQUENCE [LARGE SCALE GENOMIC DNA]</scope>
    <source>
        <strain evidence="7">CGMCC 4.7241</strain>
    </source>
</reference>
<keyword evidence="4" id="KW-0460">Magnesium</keyword>
<dbReference type="NCBIfam" id="TIGR01490">
    <property type="entry name" value="HAD-SF-IB-hyp1"/>
    <property type="match status" value="1"/>
</dbReference>